<evidence type="ECO:0000256" key="2">
    <source>
        <dbReference type="ARBA" id="ARBA00022840"/>
    </source>
</evidence>
<proteinExistence type="predicted"/>
<dbReference type="SUPFAM" id="SSF52540">
    <property type="entry name" value="P-loop containing nucleoside triphosphate hydrolases"/>
    <property type="match status" value="1"/>
</dbReference>
<keyword evidence="5" id="KW-1185">Reference proteome</keyword>
<dbReference type="SUPFAM" id="SSF46894">
    <property type="entry name" value="C-terminal effector domain of the bipartite response regulators"/>
    <property type="match status" value="1"/>
</dbReference>
<dbReference type="PANTHER" id="PTHR16305">
    <property type="entry name" value="TESTICULAR SOLUBLE ADENYLYL CYCLASE"/>
    <property type="match status" value="1"/>
</dbReference>
<gene>
    <name evidence="4" type="ORF">ABB07_34510</name>
</gene>
<keyword evidence="1" id="KW-0547">Nucleotide-binding</keyword>
<feature type="domain" description="HTH luxR-type" evidence="3">
    <location>
        <begin position="905"/>
        <end position="961"/>
    </location>
</feature>
<accession>A0ABM5TV63</accession>
<dbReference type="InterPro" id="IPR036388">
    <property type="entry name" value="WH-like_DNA-bd_sf"/>
</dbReference>
<dbReference type="SMART" id="SM00421">
    <property type="entry name" value="HTH_LUXR"/>
    <property type="match status" value="1"/>
</dbReference>
<dbReference type="RefSeq" id="WP_208902472.1">
    <property type="nucleotide sequence ID" value="NZ_CP011497.1"/>
</dbReference>
<organism evidence="4 5">
    <name type="scientific">Streptomyces incarnatus</name>
    <dbReference type="NCBI Taxonomy" id="665007"/>
    <lineage>
        <taxon>Bacteria</taxon>
        <taxon>Bacillati</taxon>
        <taxon>Actinomycetota</taxon>
        <taxon>Actinomycetes</taxon>
        <taxon>Kitasatosporales</taxon>
        <taxon>Streptomycetaceae</taxon>
        <taxon>Streptomyces</taxon>
    </lineage>
</organism>
<evidence type="ECO:0000313" key="4">
    <source>
        <dbReference type="EMBL" id="AKJ14988.1"/>
    </source>
</evidence>
<protein>
    <recommendedName>
        <fullName evidence="3">HTH luxR-type domain-containing protein</fullName>
    </recommendedName>
</protein>
<reference evidence="4 5" key="1">
    <citation type="journal article" date="2015" name="ISME J.">
        <title>Draft Genome Sequence of Streptomyces incarnatus NRRL8089, which Produces the Nucleoside Antibiotic Sinefungin.</title>
        <authorList>
            <person name="Oshima K."/>
            <person name="Hattori M."/>
            <person name="Shimizu H."/>
            <person name="Fukuda K."/>
            <person name="Nemoto M."/>
            <person name="Inagaki K."/>
            <person name="Tamura T."/>
        </authorList>
    </citation>
    <scope>NUCLEOTIDE SEQUENCE [LARGE SCALE GENOMIC DNA]</scope>
    <source>
        <strain evidence="4 5">NRRL 8089</strain>
    </source>
</reference>
<dbReference type="InterPro" id="IPR016032">
    <property type="entry name" value="Sig_transdc_resp-reg_C-effctor"/>
</dbReference>
<evidence type="ECO:0000256" key="1">
    <source>
        <dbReference type="ARBA" id="ARBA00022741"/>
    </source>
</evidence>
<evidence type="ECO:0000259" key="3">
    <source>
        <dbReference type="SMART" id="SM00421"/>
    </source>
</evidence>
<dbReference type="Pfam" id="PF00196">
    <property type="entry name" value="GerE"/>
    <property type="match status" value="1"/>
</dbReference>
<dbReference type="Pfam" id="PF13191">
    <property type="entry name" value="AAA_16"/>
    <property type="match status" value="1"/>
</dbReference>
<sequence length="969" mass="105043">MAMEPRQPITEQRALIERRRELQALDVAFQELRRAAEGVPRARHRGVLGFTGPAGLGKTALMTEARARAAAYGFTVLSGRGAETEQGSAFRVVRQFVQPSLARMDAAELRTFLGSWYDIVAAVLGLEARELGPAPDRTGVREGLDWVMTRLTVRKAPVVLLLDDLHWADTESLSWLDSFASRVEDLPLLIVVAYRPDELPFAAGELRTLVGHHGDRPHDLALLTADGVAQIVRNELGDAAEDRFCKECWSATGGSPFETVELAIGLAERKLSGTEDDLPAMRELAAAIKGPGLIDRLERLDTATVRFAHTAAVLGSPFSPQLAATIAVLGEEASAEATQKLRAARILADGHGPEGELEFVHPLIATTIYRSIRTAFRAGLHNTAAQAVLAAGYGPTAAARHLLEVPCEGNAEAVACLREAAHEYLRAGATEAARRLLTRALQEPPLPEDRAAVLHELACATFLIEPTATVRYLRQALAEPDVDPDLRAAIVYRLTTALAHTDQLAEAVTVAAEEAKQATNPRVRLRMQADQFVWSMVRADDPDSPARSRTLARLAEKLPGRSLEERYILGLRAWDAVKRGEARQTTLTYAEKALRGGMSWTDENRGFEVPLSVALVYMYGDQPRRAEELFSTGIAECVAKGWHGSHLAFGQTIAGYIRYRRGCLAEAEDLVREGLRIAGKVEGVVAAQLFGVSILIQTLLARGRVTEARALADEHHFGETTPNAVIYPDPRAVYAELLLAEGRHAEAAELLSSVGDWLDGRAWRNPAWCPWQFHLASALAPTAPDEAVGHAQDAVKRARDFGAASTIGQALHTLAEVTGGPAALDLYAEAVDHLEQSPAAYELARAQIGHGAALSRNGRLQEAADRLYQGLEGAVHCGAEALAARAREELSAAGMRPLPLRYAQADALTARERRTAELTVRGSSVEEIAKELRLTPQGVRQLLSSVYRKMGTDSAGLAKALEGLPRHRH</sequence>
<name>A0ABM5TV63_9ACTN</name>
<dbReference type="InterPro" id="IPR041664">
    <property type="entry name" value="AAA_16"/>
</dbReference>
<dbReference type="Gene3D" id="1.10.10.10">
    <property type="entry name" value="Winged helix-like DNA-binding domain superfamily/Winged helix DNA-binding domain"/>
    <property type="match status" value="1"/>
</dbReference>
<keyword evidence="2" id="KW-0067">ATP-binding</keyword>
<dbReference type="PANTHER" id="PTHR16305:SF35">
    <property type="entry name" value="TRANSCRIPTIONAL ACTIVATOR DOMAIN"/>
    <property type="match status" value="1"/>
</dbReference>
<dbReference type="InterPro" id="IPR000792">
    <property type="entry name" value="Tscrpt_reg_LuxR_C"/>
</dbReference>
<dbReference type="EMBL" id="CP011497">
    <property type="protein sequence ID" value="AKJ14988.1"/>
    <property type="molecule type" value="Genomic_DNA"/>
</dbReference>
<dbReference type="Proteomes" id="UP000035366">
    <property type="component" value="Chromosome"/>
</dbReference>
<evidence type="ECO:0000313" key="5">
    <source>
        <dbReference type="Proteomes" id="UP000035366"/>
    </source>
</evidence>
<dbReference type="InterPro" id="IPR027417">
    <property type="entry name" value="P-loop_NTPase"/>
</dbReference>